<dbReference type="AlphaFoldDB" id="A0A5J5IGV7"/>
<evidence type="ECO:0000313" key="3">
    <source>
        <dbReference type="EMBL" id="KAA9039405.1"/>
    </source>
</evidence>
<feature type="region of interest" description="Disordered" evidence="1">
    <location>
        <begin position="1"/>
        <end position="20"/>
    </location>
</feature>
<dbReference type="SUPFAM" id="SSF56281">
    <property type="entry name" value="Metallo-hydrolase/oxidoreductase"/>
    <property type="match status" value="1"/>
</dbReference>
<dbReference type="InterPro" id="IPR001279">
    <property type="entry name" value="Metallo-B-lactamas"/>
</dbReference>
<dbReference type="Pfam" id="PF12706">
    <property type="entry name" value="Lactamase_B_2"/>
    <property type="match status" value="1"/>
</dbReference>
<proteinExistence type="predicted"/>
<dbReference type="GO" id="GO:0070290">
    <property type="term" value="F:N-acylphosphatidylethanolamine-specific phospholipase D activity"/>
    <property type="evidence" value="ECO:0007669"/>
    <property type="project" value="InterPro"/>
</dbReference>
<dbReference type="InterPro" id="IPR024884">
    <property type="entry name" value="NAPE-PLD"/>
</dbReference>
<name>A0A5J5IGV7_9BACT</name>
<gene>
    <name evidence="3" type="ORF">FW778_11315</name>
</gene>
<sequence>MSLKVTGKNPSGRHLEKIKQSPNYKKEGFENLSETPMMLRDTSYYELIKKTLRKNPDVKPAAKLPSVKTDLKNIETSQPIIVWFGHSSYFIRINNKNILVDPVFSGNASPVSFMVKAFEGSDVYTTDEFPEIDFLILTHDHYDHLDYKTIKELKIKVKEIYCSLGLTSHLIYWGFHENIITEMDWWQTNKLTGEMTLTAAPARHFSGRGLKRYKTLWSSFILKTASHNLYLGGDSGYDKHFKEIGEKYGPFDVAILESGQYNTAWPLIHMMPEQTVQAALDLNAKVLLPVHWSKFSLALHPWNEPVQRVLKEAASNNLKVTTPMIGEPVILDEVYPDKNWWNF</sequence>
<dbReference type="PANTHER" id="PTHR15032:SF4">
    <property type="entry name" value="N-ACYL-PHOSPHATIDYLETHANOLAMINE-HYDROLYZING PHOSPHOLIPASE D"/>
    <property type="match status" value="1"/>
</dbReference>
<dbReference type="GO" id="GO:0005737">
    <property type="term" value="C:cytoplasm"/>
    <property type="evidence" value="ECO:0007669"/>
    <property type="project" value="TreeGrafter"/>
</dbReference>
<dbReference type="InterPro" id="IPR036866">
    <property type="entry name" value="RibonucZ/Hydroxyglut_hydro"/>
</dbReference>
<protein>
    <submittedName>
        <fullName evidence="3">MBL fold metallo-hydrolase</fullName>
    </submittedName>
</protein>
<keyword evidence="3" id="KW-0378">Hydrolase</keyword>
<dbReference type="PANTHER" id="PTHR15032">
    <property type="entry name" value="N-ACYL-PHOSPHATIDYLETHANOLAMINE-HYDROLYZING PHOSPHOLIPASE D"/>
    <property type="match status" value="1"/>
</dbReference>
<dbReference type="RefSeq" id="WP_150414816.1">
    <property type="nucleotide sequence ID" value="NZ_VYQF01000002.1"/>
</dbReference>
<keyword evidence="4" id="KW-1185">Reference proteome</keyword>
<organism evidence="3 4">
    <name type="scientific">Ginsengibacter hankyongi</name>
    <dbReference type="NCBI Taxonomy" id="2607284"/>
    <lineage>
        <taxon>Bacteria</taxon>
        <taxon>Pseudomonadati</taxon>
        <taxon>Bacteroidota</taxon>
        <taxon>Chitinophagia</taxon>
        <taxon>Chitinophagales</taxon>
        <taxon>Chitinophagaceae</taxon>
        <taxon>Ginsengibacter</taxon>
    </lineage>
</organism>
<comment type="caution">
    <text evidence="3">The sequence shown here is derived from an EMBL/GenBank/DDBJ whole genome shotgun (WGS) entry which is preliminary data.</text>
</comment>
<evidence type="ECO:0000313" key="4">
    <source>
        <dbReference type="Proteomes" id="UP000326903"/>
    </source>
</evidence>
<accession>A0A5J5IGV7</accession>
<feature type="domain" description="Metallo-beta-lactamase" evidence="2">
    <location>
        <begin position="97"/>
        <end position="292"/>
    </location>
</feature>
<reference evidence="3 4" key="1">
    <citation type="submission" date="2019-09" db="EMBL/GenBank/DDBJ databases">
        <title>Draft genome sequence of Ginsengibacter sp. BR5-29.</title>
        <authorList>
            <person name="Im W.-T."/>
        </authorList>
    </citation>
    <scope>NUCLEOTIDE SEQUENCE [LARGE SCALE GENOMIC DNA]</scope>
    <source>
        <strain evidence="3 4">BR5-29</strain>
    </source>
</reference>
<evidence type="ECO:0000259" key="2">
    <source>
        <dbReference type="Pfam" id="PF12706"/>
    </source>
</evidence>
<evidence type="ECO:0000256" key="1">
    <source>
        <dbReference type="SAM" id="MobiDB-lite"/>
    </source>
</evidence>
<dbReference type="Proteomes" id="UP000326903">
    <property type="component" value="Unassembled WGS sequence"/>
</dbReference>
<dbReference type="GO" id="GO:0008270">
    <property type="term" value="F:zinc ion binding"/>
    <property type="evidence" value="ECO:0007669"/>
    <property type="project" value="InterPro"/>
</dbReference>
<dbReference type="PIRSF" id="PIRSF038896">
    <property type="entry name" value="NAPE-PLD"/>
    <property type="match status" value="1"/>
</dbReference>
<dbReference type="Gene3D" id="3.60.15.10">
    <property type="entry name" value="Ribonuclease Z/Hydroxyacylglutathione hydrolase-like"/>
    <property type="match status" value="1"/>
</dbReference>
<dbReference type="EMBL" id="VYQF01000002">
    <property type="protein sequence ID" value="KAA9039405.1"/>
    <property type="molecule type" value="Genomic_DNA"/>
</dbReference>